<comment type="caution">
    <text evidence="3">The sequence shown here is derived from an EMBL/GenBank/DDBJ whole genome shotgun (WGS) entry which is preliminary data.</text>
</comment>
<dbReference type="eggNOG" id="ENOG502S78R">
    <property type="taxonomic scope" value="Eukaryota"/>
</dbReference>
<keyword evidence="1" id="KW-0472">Membrane</keyword>
<accession>A0A0W0F921</accession>
<evidence type="ECO:0000313" key="4">
    <source>
        <dbReference type="Proteomes" id="UP000054988"/>
    </source>
</evidence>
<sequence length="188" mass="21236">MHAGDTVEQLPLWLLFLDNTYWSVTIPTLLFQAFTRSVGVAYFIVGCTLCSMAVKGVKKTIRQPRPVVIDRRSGKPRRSYGMPSTHSGVIMFYLVYIVLASVRLPLHTTLPQSSLTRTIPLTICVPWAITICLSRVWLGHHTWPQVIVGCTFGVVCATLWFTLWVNGLNEYGKEVERYLAPYLLLPLP</sequence>
<evidence type="ECO:0000259" key="2">
    <source>
        <dbReference type="SMART" id="SM00014"/>
    </source>
</evidence>
<dbReference type="GO" id="GO:0042392">
    <property type="term" value="F:sphingosine-1-phosphate phosphatase activity"/>
    <property type="evidence" value="ECO:0007669"/>
    <property type="project" value="TreeGrafter"/>
</dbReference>
<dbReference type="AlphaFoldDB" id="A0A0W0F921"/>
<feature type="transmembrane region" description="Helical" evidence="1">
    <location>
        <begin position="79"/>
        <end position="99"/>
    </location>
</feature>
<dbReference type="InterPro" id="IPR036938">
    <property type="entry name" value="PAP2/HPO_sf"/>
</dbReference>
<dbReference type="SUPFAM" id="SSF48317">
    <property type="entry name" value="Acid phosphatase/Vanadium-dependent haloperoxidase"/>
    <property type="match status" value="1"/>
</dbReference>
<dbReference type="EMBL" id="LATX01002203">
    <property type="protein sequence ID" value="KTB32829.1"/>
    <property type="molecule type" value="Genomic_DNA"/>
</dbReference>
<dbReference type="SMART" id="SM00014">
    <property type="entry name" value="acidPPc"/>
    <property type="match status" value="1"/>
</dbReference>
<dbReference type="Pfam" id="PF01569">
    <property type="entry name" value="PAP2"/>
    <property type="match status" value="1"/>
</dbReference>
<evidence type="ECO:0000256" key="1">
    <source>
        <dbReference type="SAM" id="Phobius"/>
    </source>
</evidence>
<feature type="transmembrane region" description="Helical" evidence="1">
    <location>
        <begin position="40"/>
        <end position="58"/>
    </location>
</feature>
<proteinExistence type="predicted"/>
<organism evidence="3 4">
    <name type="scientific">Moniliophthora roreri</name>
    <name type="common">Frosty pod rot fungus</name>
    <name type="synonym">Monilia roreri</name>
    <dbReference type="NCBI Taxonomy" id="221103"/>
    <lineage>
        <taxon>Eukaryota</taxon>
        <taxon>Fungi</taxon>
        <taxon>Dikarya</taxon>
        <taxon>Basidiomycota</taxon>
        <taxon>Agaricomycotina</taxon>
        <taxon>Agaricomycetes</taxon>
        <taxon>Agaricomycetidae</taxon>
        <taxon>Agaricales</taxon>
        <taxon>Marasmiineae</taxon>
        <taxon>Marasmiaceae</taxon>
        <taxon>Moniliophthora</taxon>
    </lineage>
</organism>
<feature type="transmembrane region" description="Helical" evidence="1">
    <location>
        <begin position="119"/>
        <end position="138"/>
    </location>
</feature>
<reference evidence="3 4" key="1">
    <citation type="submission" date="2015-12" db="EMBL/GenBank/DDBJ databases">
        <title>Draft genome sequence of Moniliophthora roreri, the causal agent of frosty pod rot of cacao.</title>
        <authorList>
            <person name="Aime M.C."/>
            <person name="Diaz-Valderrama J.R."/>
            <person name="Kijpornyongpan T."/>
            <person name="Phillips-Mora W."/>
        </authorList>
    </citation>
    <scope>NUCLEOTIDE SEQUENCE [LARGE SCALE GENOMIC DNA]</scope>
    <source>
        <strain evidence="3 4">MCA 2952</strain>
    </source>
</reference>
<keyword evidence="1" id="KW-0812">Transmembrane</keyword>
<gene>
    <name evidence="3" type="ORF">WG66_14632</name>
</gene>
<dbReference type="PANTHER" id="PTHR14969:SF13">
    <property type="entry name" value="AT30094P"/>
    <property type="match status" value="1"/>
</dbReference>
<dbReference type="PANTHER" id="PTHR14969">
    <property type="entry name" value="SPHINGOSINE-1-PHOSPHATE PHOSPHOHYDROLASE"/>
    <property type="match status" value="1"/>
</dbReference>
<dbReference type="Gene3D" id="1.20.144.10">
    <property type="entry name" value="Phosphatidic acid phosphatase type 2/haloperoxidase"/>
    <property type="match status" value="1"/>
</dbReference>
<dbReference type="InterPro" id="IPR000326">
    <property type="entry name" value="PAP2/HPO"/>
</dbReference>
<name>A0A0W0F921_MONRR</name>
<feature type="transmembrane region" description="Helical" evidence="1">
    <location>
        <begin position="12"/>
        <end position="34"/>
    </location>
</feature>
<dbReference type="Proteomes" id="UP000054988">
    <property type="component" value="Unassembled WGS sequence"/>
</dbReference>
<evidence type="ECO:0000313" key="3">
    <source>
        <dbReference type="EMBL" id="KTB32829.1"/>
    </source>
</evidence>
<protein>
    <recommendedName>
        <fullName evidence="2">Phosphatidic acid phosphatase type 2/haloperoxidase domain-containing protein</fullName>
    </recommendedName>
</protein>
<feature type="transmembrane region" description="Helical" evidence="1">
    <location>
        <begin position="145"/>
        <end position="165"/>
    </location>
</feature>
<feature type="domain" description="Phosphatidic acid phosphatase type 2/haloperoxidase" evidence="2">
    <location>
        <begin position="40"/>
        <end position="161"/>
    </location>
</feature>
<keyword evidence="1" id="KW-1133">Transmembrane helix</keyword>
<dbReference type="UniPathway" id="UPA00378"/>